<proteinExistence type="predicted"/>
<name>A0A1B1B961_9ACTN</name>
<organism evidence="1 2">
    <name type="scientific">Streptomyces griseochromogenes</name>
    <dbReference type="NCBI Taxonomy" id="68214"/>
    <lineage>
        <taxon>Bacteria</taxon>
        <taxon>Bacillati</taxon>
        <taxon>Actinomycetota</taxon>
        <taxon>Actinomycetes</taxon>
        <taxon>Kitasatosporales</taxon>
        <taxon>Streptomycetaceae</taxon>
        <taxon>Streptomyces</taxon>
    </lineage>
</organism>
<dbReference type="AlphaFoldDB" id="A0A1B1B961"/>
<dbReference type="KEGG" id="sgs:AVL59_42130"/>
<accession>A0A1B1B961</accession>
<evidence type="ECO:0000313" key="2">
    <source>
        <dbReference type="Proteomes" id="UP000092659"/>
    </source>
</evidence>
<evidence type="ECO:0000313" key="1">
    <source>
        <dbReference type="EMBL" id="ANP55323.1"/>
    </source>
</evidence>
<dbReference type="Proteomes" id="UP000092659">
    <property type="component" value="Chromosome"/>
</dbReference>
<protein>
    <submittedName>
        <fullName evidence="1">Uncharacterized protein</fullName>
    </submittedName>
</protein>
<reference evidence="1 2" key="1">
    <citation type="submission" date="2016-06" db="EMBL/GenBank/DDBJ databases">
        <title>Complete genome sequence of Streptomyces griseochromogenes ATCC 14511, the Blasticidin S producer.</title>
        <authorList>
            <person name="Wu L."/>
        </authorList>
    </citation>
    <scope>NUCLEOTIDE SEQUENCE [LARGE SCALE GENOMIC DNA]</scope>
    <source>
        <strain evidence="1 2">ATCC 14511</strain>
    </source>
</reference>
<dbReference type="EMBL" id="CP016279">
    <property type="protein sequence ID" value="ANP55323.1"/>
    <property type="molecule type" value="Genomic_DNA"/>
</dbReference>
<gene>
    <name evidence="1" type="ORF">AVL59_42130</name>
</gene>
<sequence length="95" mass="10153">MSGDVSLQSGQRVLSGLHRPTPTLLGVVRRTELLQQIITSALLLQLVHLLLALVQGTLGLLLGPVEKTCHDCLRSCRGMTSQFVAAHALADAPMD</sequence>